<sequence>MKYDKLTMSAGPAEIHPRVSKAAAEPILYHYDPAFKQLHHGVEEKLKKLFLTSNDIIIMQGEAILGLEAAAFSCIRPGDTCLNLVTGVFGKWFEDFIHMYGGKVVEIRKDYNSSITPEEVRSAFEKNPDIKLMSVVHSETPSGTINPINELCPIAKEYGAITLVDSVSGVAGSEVRTDEWGIDICITGPQKCIGAMPGLSLMAVSPDAWQRIAASNPARNTFLSMLDWKEKWLTHGAFPYTPSVSLIYALNAALDMIFEEGLEAVWKRHGDCARACRAGLKAMGLSLWPESEFIATDCCTAFKIPEAIESASFIEHLRETYGVVISPGYGELNGALLRIGHMGHTAKPMPVMTALTFVGKALRDRGFPAKIGDGLEAALSELY</sequence>
<protein>
    <submittedName>
        <fullName evidence="9">Serine--pyruvate transaminase</fullName>
        <ecNumber evidence="9">2.6.1.51</ecNumber>
    </submittedName>
</protein>
<evidence type="ECO:0000313" key="9">
    <source>
        <dbReference type="EMBL" id="ADK82384.1"/>
    </source>
</evidence>
<dbReference type="EMBL" id="CP002116">
    <property type="protein sequence ID" value="ADK82384.1"/>
    <property type="molecule type" value="Genomic_DNA"/>
</dbReference>
<dbReference type="eggNOG" id="COG0075">
    <property type="taxonomic scope" value="Bacteria"/>
</dbReference>
<evidence type="ECO:0000256" key="1">
    <source>
        <dbReference type="ARBA" id="ARBA00001933"/>
    </source>
</evidence>
<dbReference type="Pfam" id="PF00266">
    <property type="entry name" value="Aminotran_5"/>
    <property type="match status" value="1"/>
</dbReference>
<dbReference type="Gene3D" id="3.40.640.10">
    <property type="entry name" value="Type I PLP-dependent aspartate aminotransferase-like (Major domain)"/>
    <property type="match status" value="1"/>
</dbReference>
<dbReference type="InterPro" id="IPR015422">
    <property type="entry name" value="PyrdxlP-dep_Trfase_small"/>
</dbReference>
<feature type="domain" description="Aminotransferase class V" evidence="8">
    <location>
        <begin position="28"/>
        <end position="328"/>
    </location>
</feature>
<comment type="similarity">
    <text evidence="2">Belongs to the class-V pyridoxal-phosphate-dependent aminotransferase family.</text>
</comment>
<feature type="modified residue" description="N6-(pyridoxal phosphate)lysine" evidence="7">
    <location>
        <position position="191"/>
    </location>
</feature>
<dbReference type="KEGG" id="ssm:Spirs_3288"/>
<evidence type="ECO:0000256" key="3">
    <source>
        <dbReference type="ARBA" id="ARBA00022576"/>
    </source>
</evidence>
<dbReference type="InterPro" id="IPR000192">
    <property type="entry name" value="Aminotrans_V_dom"/>
</dbReference>
<dbReference type="PANTHER" id="PTHR21152:SF24">
    <property type="entry name" value="ALANINE--GLYOXYLATE AMINOTRANSFERASE 1"/>
    <property type="match status" value="1"/>
</dbReference>
<dbReference type="Proteomes" id="UP000002318">
    <property type="component" value="Chromosome"/>
</dbReference>
<dbReference type="EC" id="2.6.1.51" evidence="9"/>
<dbReference type="PIRSF" id="PIRSF000524">
    <property type="entry name" value="SPT"/>
    <property type="match status" value="1"/>
</dbReference>
<evidence type="ECO:0000256" key="4">
    <source>
        <dbReference type="ARBA" id="ARBA00022679"/>
    </source>
</evidence>
<dbReference type="InterPro" id="IPR024169">
    <property type="entry name" value="SP_NH2Trfase/AEP_transaminase"/>
</dbReference>
<keyword evidence="3 9" id="KW-0032">Aminotransferase</keyword>
<dbReference type="Gene3D" id="3.90.1150.10">
    <property type="entry name" value="Aspartate Aminotransferase, domain 1"/>
    <property type="match status" value="1"/>
</dbReference>
<reference evidence="9 10" key="1">
    <citation type="journal article" date="2010" name="Stand. Genomic Sci.">
        <title>Complete genome sequence of Spirochaeta smaragdinae type strain (SEBR 4228).</title>
        <authorList>
            <person name="Mavromatis K."/>
            <person name="Yasawong M."/>
            <person name="Chertkov O."/>
            <person name="Lapidus A."/>
            <person name="Lucas S."/>
            <person name="Nolan M."/>
            <person name="Del Rio T.G."/>
            <person name="Tice H."/>
            <person name="Cheng J.F."/>
            <person name="Pitluck S."/>
            <person name="Liolios K."/>
            <person name="Ivanova N."/>
            <person name="Tapia R."/>
            <person name="Han C."/>
            <person name="Bruce D."/>
            <person name="Goodwin L."/>
            <person name="Pati A."/>
            <person name="Chen A."/>
            <person name="Palaniappan K."/>
            <person name="Land M."/>
            <person name="Hauser L."/>
            <person name="Chang Y.J."/>
            <person name="Jeffries C.D."/>
            <person name="Detter J.C."/>
            <person name="Rohde M."/>
            <person name="Brambilla E."/>
            <person name="Spring S."/>
            <person name="Goker M."/>
            <person name="Sikorski J."/>
            <person name="Woyke T."/>
            <person name="Bristow J."/>
            <person name="Eisen J.A."/>
            <person name="Markowitz V."/>
            <person name="Hugenholtz P."/>
            <person name="Klenk H.P."/>
            <person name="Kyrpides N.C."/>
        </authorList>
    </citation>
    <scope>NUCLEOTIDE SEQUENCE [LARGE SCALE GENOMIC DNA]</scope>
    <source>
        <strain evidence="10">DSM 11293 / JCM 15392 / SEBR 4228</strain>
    </source>
</reference>
<keyword evidence="4 9" id="KW-0808">Transferase</keyword>
<evidence type="ECO:0000256" key="2">
    <source>
        <dbReference type="ARBA" id="ARBA00009236"/>
    </source>
</evidence>
<accession>E1RAL6</accession>
<comment type="cofactor">
    <cofactor evidence="1 7">
        <name>pyridoxal 5'-phosphate</name>
        <dbReference type="ChEBI" id="CHEBI:597326"/>
    </cofactor>
</comment>
<dbReference type="InterPro" id="IPR015424">
    <property type="entry name" value="PyrdxlP-dep_Trfase"/>
</dbReference>
<dbReference type="GO" id="GO:0008453">
    <property type="term" value="F:alanine-glyoxylate transaminase activity"/>
    <property type="evidence" value="ECO:0007669"/>
    <property type="project" value="TreeGrafter"/>
</dbReference>
<evidence type="ECO:0000256" key="5">
    <source>
        <dbReference type="ARBA" id="ARBA00022898"/>
    </source>
</evidence>
<evidence type="ECO:0000256" key="7">
    <source>
        <dbReference type="PIRSR" id="PIRSR000524-50"/>
    </source>
</evidence>
<dbReference type="STRING" id="573413.Spirs_3288"/>
<evidence type="ECO:0000313" key="10">
    <source>
        <dbReference type="Proteomes" id="UP000002318"/>
    </source>
</evidence>
<gene>
    <name evidence="9" type="ordered locus">Spirs_3288</name>
</gene>
<name>E1RAL6_SEDSS</name>
<dbReference type="SUPFAM" id="SSF53383">
    <property type="entry name" value="PLP-dependent transferases"/>
    <property type="match status" value="1"/>
</dbReference>
<dbReference type="AlphaFoldDB" id="E1RAL6"/>
<dbReference type="InterPro" id="IPR015421">
    <property type="entry name" value="PyrdxlP-dep_Trfase_major"/>
</dbReference>
<dbReference type="PANTHER" id="PTHR21152">
    <property type="entry name" value="AMINOTRANSFERASE CLASS V"/>
    <property type="match status" value="1"/>
</dbReference>
<dbReference type="HOGENOM" id="CLU_027686_0_1_12"/>
<proteinExistence type="inferred from homology"/>
<evidence type="ECO:0000259" key="8">
    <source>
        <dbReference type="Pfam" id="PF00266"/>
    </source>
</evidence>
<evidence type="ECO:0000256" key="6">
    <source>
        <dbReference type="PIRSR" id="PIRSR000524-1"/>
    </source>
</evidence>
<dbReference type="GO" id="GO:0004760">
    <property type="term" value="F:L-serine-pyruvate transaminase activity"/>
    <property type="evidence" value="ECO:0007669"/>
    <property type="project" value="UniProtKB-EC"/>
</dbReference>
<dbReference type="RefSeq" id="WP_013255843.1">
    <property type="nucleotide sequence ID" value="NC_014364.1"/>
</dbReference>
<keyword evidence="5 7" id="KW-0663">Pyridoxal phosphate</keyword>
<organism evidence="9 10">
    <name type="scientific">Sediminispirochaeta smaragdinae (strain DSM 11293 / JCM 15392 / SEBR 4228)</name>
    <name type="common">Spirochaeta smaragdinae</name>
    <dbReference type="NCBI Taxonomy" id="573413"/>
    <lineage>
        <taxon>Bacteria</taxon>
        <taxon>Pseudomonadati</taxon>
        <taxon>Spirochaetota</taxon>
        <taxon>Spirochaetia</taxon>
        <taxon>Spirochaetales</taxon>
        <taxon>Spirochaetaceae</taxon>
        <taxon>Sediminispirochaeta</taxon>
    </lineage>
</organism>
<keyword evidence="10" id="KW-1185">Reference proteome</keyword>
<feature type="binding site" evidence="6">
    <location>
        <position position="338"/>
    </location>
    <ligand>
        <name>substrate</name>
    </ligand>
</feature>
<dbReference type="GO" id="GO:0019265">
    <property type="term" value="P:glycine biosynthetic process, by transamination of glyoxylate"/>
    <property type="evidence" value="ECO:0007669"/>
    <property type="project" value="TreeGrafter"/>
</dbReference>